<dbReference type="SUPFAM" id="SSF53335">
    <property type="entry name" value="S-adenosyl-L-methionine-dependent methyltransferases"/>
    <property type="match status" value="1"/>
</dbReference>
<dbReference type="PANTHER" id="PTHR43861">
    <property type="entry name" value="TRANS-ACONITATE 2-METHYLTRANSFERASE-RELATED"/>
    <property type="match status" value="1"/>
</dbReference>
<dbReference type="InterPro" id="IPR029063">
    <property type="entry name" value="SAM-dependent_MTases_sf"/>
</dbReference>
<dbReference type="OrthoDB" id="3647at2759"/>
<dbReference type="Proteomes" id="UP000813461">
    <property type="component" value="Unassembled WGS sequence"/>
</dbReference>
<gene>
    <name evidence="4" type="ORF">FB567DRAFT_241863</name>
</gene>
<feature type="domain" description="Methyltransferase" evidence="3">
    <location>
        <begin position="54"/>
        <end position="152"/>
    </location>
</feature>
<sequence>MAEHDGNQQVPNTQNKQYDKIGTKYNAIKVLPSVEPEEPSVVKALGNVKGSRCLDLACGTGKMTGLLARLGAASVLGYDISSSMIDGARATFPTSTNPNLTFEVRDCSVPDNMKHDELFDIVFAGWFLNYAGTESELTNMFRVIEQNLKPDGKFVGVTTNVHDPTMTEPKMDFYGLDILVLDPAYVAPDTNQEAGIKARVVVKGDTPFSFDVFQFRKEVYERCAENAGLRLRWCDLILPDDERLAEGFWDRYVERPTFAVVEAGRA</sequence>
<evidence type="ECO:0000259" key="3">
    <source>
        <dbReference type="Pfam" id="PF13649"/>
    </source>
</evidence>
<name>A0A8K0RGJ2_9PLEO</name>
<dbReference type="GO" id="GO:0032259">
    <property type="term" value="P:methylation"/>
    <property type="evidence" value="ECO:0007669"/>
    <property type="project" value="UniProtKB-KW"/>
</dbReference>
<dbReference type="Gene3D" id="3.40.50.150">
    <property type="entry name" value="Vaccinia Virus protein VP39"/>
    <property type="match status" value="1"/>
</dbReference>
<keyword evidence="1 4" id="KW-0489">Methyltransferase</keyword>
<dbReference type="CDD" id="cd02440">
    <property type="entry name" value="AdoMet_MTases"/>
    <property type="match status" value="1"/>
</dbReference>
<keyword evidence="5" id="KW-1185">Reference proteome</keyword>
<evidence type="ECO:0000256" key="1">
    <source>
        <dbReference type="ARBA" id="ARBA00022603"/>
    </source>
</evidence>
<keyword evidence="2" id="KW-0808">Transferase</keyword>
<dbReference type="PANTHER" id="PTHR43861:SF1">
    <property type="entry name" value="TRANS-ACONITATE 2-METHYLTRANSFERASE"/>
    <property type="match status" value="1"/>
</dbReference>
<dbReference type="Pfam" id="PF13649">
    <property type="entry name" value="Methyltransf_25"/>
    <property type="match status" value="1"/>
</dbReference>
<reference evidence="4" key="1">
    <citation type="journal article" date="2021" name="Nat. Commun.">
        <title>Genetic determinants of endophytism in the Arabidopsis root mycobiome.</title>
        <authorList>
            <person name="Mesny F."/>
            <person name="Miyauchi S."/>
            <person name="Thiergart T."/>
            <person name="Pickel B."/>
            <person name="Atanasova L."/>
            <person name="Karlsson M."/>
            <person name="Huettel B."/>
            <person name="Barry K.W."/>
            <person name="Haridas S."/>
            <person name="Chen C."/>
            <person name="Bauer D."/>
            <person name="Andreopoulos W."/>
            <person name="Pangilinan J."/>
            <person name="LaButti K."/>
            <person name="Riley R."/>
            <person name="Lipzen A."/>
            <person name="Clum A."/>
            <person name="Drula E."/>
            <person name="Henrissat B."/>
            <person name="Kohler A."/>
            <person name="Grigoriev I.V."/>
            <person name="Martin F.M."/>
            <person name="Hacquard S."/>
        </authorList>
    </citation>
    <scope>NUCLEOTIDE SEQUENCE</scope>
    <source>
        <strain evidence="4">MPI-SDFR-AT-0120</strain>
    </source>
</reference>
<evidence type="ECO:0000313" key="4">
    <source>
        <dbReference type="EMBL" id="KAH7092621.1"/>
    </source>
</evidence>
<organism evidence="4 5">
    <name type="scientific">Paraphoma chrysanthemicola</name>
    <dbReference type="NCBI Taxonomy" id="798071"/>
    <lineage>
        <taxon>Eukaryota</taxon>
        <taxon>Fungi</taxon>
        <taxon>Dikarya</taxon>
        <taxon>Ascomycota</taxon>
        <taxon>Pezizomycotina</taxon>
        <taxon>Dothideomycetes</taxon>
        <taxon>Pleosporomycetidae</taxon>
        <taxon>Pleosporales</taxon>
        <taxon>Pleosporineae</taxon>
        <taxon>Phaeosphaeriaceae</taxon>
        <taxon>Paraphoma</taxon>
    </lineage>
</organism>
<evidence type="ECO:0000256" key="2">
    <source>
        <dbReference type="ARBA" id="ARBA00022679"/>
    </source>
</evidence>
<accession>A0A8K0RGJ2</accession>
<comment type="caution">
    <text evidence="4">The sequence shown here is derived from an EMBL/GenBank/DDBJ whole genome shotgun (WGS) entry which is preliminary data.</text>
</comment>
<evidence type="ECO:0000313" key="5">
    <source>
        <dbReference type="Proteomes" id="UP000813461"/>
    </source>
</evidence>
<dbReference type="EMBL" id="JAGMVJ010000003">
    <property type="protein sequence ID" value="KAH7092621.1"/>
    <property type="molecule type" value="Genomic_DNA"/>
</dbReference>
<dbReference type="InterPro" id="IPR041698">
    <property type="entry name" value="Methyltransf_25"/>
</dbReference>
<dbReference type="AlphaFoldDB" id="A0A8K0RGJ2"/>
<protein>
    <submittedName>
        <fullName evidence="4">S-adenosyl-L-methionine-dependent methyltransferase</fullName>
    </submittedName>
</protein>
<dbReference type="GO" id="GO:0008168">
    <property type="term" value="F:methyltransferase activity"/>
    <property type="evidence" value="ECO:0007669"/>
    <property type="project" value="UniProtKB-KW"/>
</dbReference>
<proteinExistence type="predicted"/>